<evidence type="ECO:0000313" key="2">
    <source>
        <dbReference type="Proteomes" id="UP000019276"/>
    </source>
</evidence>
<accession>W7QST0</accession>
<proteinExistence type="predicted"/>
<dbReference type="AlphaFoldDB" id="W7QST0"/>
<dbReference type="PATRIC" id="fig|1328313.3.peg.4"/>
<dbReference type="Proteomes" id="UP000019276">
    <property type="component" value="Unassembled WGS sequence"/>
</dbReference>
<evidence type="ECO:0000313" key="1">
    <source>
        <dbReference type="EMBL" id="EWH12062.1"/>
    </source>
</evidence>
<gene>
    <name evidence="1" type="ORF">DS2_00020</name>
</gene>
<dbReference type="OrthoDB" id="8692at2"/>
<dbReference type="STRING" id="1328313.DS2_00020"/>
<keyword evidence="2" id="KW-1185">Reference proteome</keyword>
<dbReference type="EMBL" id="ARZY01000001">
    <property type="protein sequence ID" value="EWH12062.1"/>
    <property type="molecule type" value="Genomic_DNA"/>
</dbReference>
<protein>
    <submittedName>
        <fullName evidence="1">Uncharacterized protein</fullName>
    </submittedName>
</protein>
<reference evidence="1 2" key="1">
    <citation type="journal article" date="2014" name="Genome Announc.">
        <title>Draft Genome Sequence of the Agar-Degrading Bacterium Catenovulum sp. Strain DS-2, Isolated from Intestines of Haliotis diversicolor.</title>
        <authorList>
            <person name="Shan D."/>
            <person name="Li X."/>
            <person name="Gu Z."/>
            <person name="Wei G."/>
            <person name="Gao Z."/>
            <person name="Shao Z."/>
        </authorList>
    </citation>
    <scope>NUCLEOTIDE SEQUENCE [LARGE SCALE GENOMIC DNA]</scope>
    <source>
        <strain evidence="1 2">DS-2</strain>
    </source>
</reference>
<organism evidence="1 2">
    <name type="scientific">Catenovulum agarivorans DS-2</name>
    <dbReference type="NCBI Taxonomy" id="1328313"/>
    <lineage>
        <taxon>Bacteria</taxon>
        <taxon>Pseudomonadati</taxon>
        <taxon>Pseudomonadota</taxon>
        <taxon>Gammaproteobacteria</taxon>
        <taxon>Alteromonadales</taxon>
        <taxon>Alteromonadaceae</taxon>
        <taxon>Catenovulum</taxon>
    </lineage>
</organism>
<sequence length="558" mass="63666">MSKQQTFVLLILACLAGCSGQQSELEQALSKQTFTRTNVMYNEAAYVPAQCYTKTQDEQGNSYNSCYACHANGKRPNYINGTDLQLEYGFTAEYLQTNRWKNVFRDFSAHTQSLTDEAILSYVRESNYFSEDGEIVLAKKLKSPPKKWDANNNGKWDGFIPDVMFNFDQNGFDRTSNGEYTGWRVFAYAPFPGAFMPTNGATDDVMIRLPSAFQQNAQGNFDIHVYQLNLAIVEALIQEKDISIPVTDEQKYQVDLDKNGELSIAQQVTYKWAPKQDVYMYYVGKAGLLQQQDKVKAAAGLFPVGSEFLHTVRYLDLNEQQQVQMSARIKEVRYSKKVSWNTYAQLQNAALSEIKEKHDFPDRLRTFKGDSETGLYTGLGWKYQAFIEDKQGDLRPQTYEETVFCMGCHSGISATTDLNFSFARKLNNQEFKNGWYHWNEKSIAGTAEPQMADGRPEFATYLKNNPWGDEFRTNQEVYNKFFDNKSQTKSEMFDALQHDLSVLMLPSPQRAVALNKAYHAIVQEQSYIWGRTPLLAPTNNVHQFVESGTPTGLEVIVK</sequence>
<name>W7QST0_9ALTE</name>
<comment type="caution">
    <text evidence="1">The sequence shown here is derived from an EMBL/GenBank/DDBJ whole genome shotgun (WGS) entry which is preliminary data.</text>
</comment>
<dbReference type="RefSeq" id="WP_035012523.1">
    <property type="nucleotide sequence ID" value="NZ_ARZY01000001.1"/>
</dbReference>
<dbReference type="eggNOG" id="COG2010">
    <property type="taxonomic scope" value="Bacteria"/>
</dbReference>